<dbReference type="Proteomes" id="UP000245765">
    <property type="component" value="Unassembled WGS sequence"/>
</dbReference>
<dbReference type="AlphaFoldDB" id="A0A317F733"/>
<organism evidence="8 9">
    <name type="scientific">Falsiroseomonas bella</name>
    <dbReference type="NCBI Taxonomy" id="2184016"/>
    <lineage>
        <taxon>Bacteria</taxon>
        <taxon>Pseudomonadati</taxon>
        <taxon>Pseudomonadota</taxon>
        <taxon>Alphaproteobacteria</taxon>
        <taxon>Acetobacterales</taxon>
        <taxon>Roseomonadaceae</taxon>
        <taxon>Falsiroseomonas</taxon>
    </lineage>
</organism>
<dbReference type="OrthoDB" id="9803381at2"/>
<keyword evidence="3 6" id="KW-0812">Transmembrane</keyword>
<name>A0A317F733_9PROT</name>
<sequence>MSPLLAAAAVVLLLAALALLFSNRDDRRLKERLTDQYGARQVRRAVPEQSVIARPMARGGLGGRLSSWVGVAPGVLANRRMPLPIVLVLSGTVGGLAAWGATMVVPGLPAVMLGVIAAVGSLRMIFLWELGKHREEAFKQIPDAIGLMVRAVRAGLPVGEAVRSVAREMPDPTRAEFQRLLGETAIGTPLEKALWGIYERTNLREYAFLSVVIGLQSQTGGSLAEALDNIADIVRKRVAMAAKAQALAGQAKASAGILVALPPFAGAAVSFIKPGYLDALFVDPRGNNLLTMALVLLTLGLLTIRSMIKRSTSE</sequence>
<feature type="transmembrane region" description="Helical" evidence="6">
    <location>
        <begin position="289"/>
        <end position="308"/>
    </location>
</feature>
<evidence type="ECO:0000313" key="8">
    <source>
        <dbReference type="EMBL" id="PWS34203.1"/>
    </source>
</evidence>
<dbReference type="PANTHER" id="PTHR35007">
    <property type="entry name" value="INTEGRAL MEMBRANE PROTEIN-RELATED"/>
    <property type="match status" value="1"/>
</dbReference>
<feature type="transmembrane region" description="Helical" evidence="6">
    <location>
        <begin position="111"/>
        <end position="130"/>
    </location>
</feature>
<keyword evidence="9" id="KW-1185">Reference proteome</keyword>
<evidence type="ECO:0000256" key="4">
    <source>
        <dbReference type="ARBA" id="ARBA00022989"/>
    </source>
</evidence>
<evidence type="ECO:0000256" key="2">
    <source>
        <dbReference type="ARBA" id="ARBA00022475"/>
    </source>
</evidence>
<dbReference type="Pfam" id="PF00482">
    <property type="entry name" value="T2SSF"/>
    <property type="match status" value="1"/>
</dbReference>
<protein>
    <recommendedName>
        <fullName evidence="7">Type II secretion system protein GspF domain-containing protein</fullName>
    </recommendedName>
</protein>
<accession>A0A317F733</accession>
<dbReference type="InterPro" id="IPR018076">
    <property type="entry name" value="T2SS_GspF_dom"/>
</dbReference>
<dbReference type="GO" id="GO:0005886">
    <property type="term" value="C:plasma membrane"/>
    <property type="evidence" value="ECO:0007669"/>
    <property type="project" value="UniProtKB-SubCell"/>
</dbReference>
<feature type="transmembrane region" description="Helical" evidence="6">
    <location>
        <begin position="255"/>
        <end position="277"/>
    </location>
</feature>
<keyword evidence="5 6" id="KW-0472">Membrane</keyword>
<reference evidence="9" key="1">
    <citation type="submission" date="2018-05" db="EMBL/GenBank/DDBJ databases">
        <authorList>
            <person name="Du Z."/>
            <person name="Wang X."/>
        </authorList>
    </citation>
    <scope>NUCLEOTIDE SEQUENCE [LARGE SCALE GENOMIC DNA]</scope>
    <source>
        <strain evidence="9">CQN31</strain>
    </source>
</reference>
<dbReference type="EMBL" id="QGNA01000008">
    <property type="protein sequence ID" value="PWS34203.1"/>
    <property type="molecule type" value="Genomic_DNA"/>
</dbReference>
<comment type="caution">
    <text evidence="8">The sequence shown here is derived from an EMBL/GenBank/DDBJ whole genome shotgun (WGS) entry which is preliminary data.</text>
</comment>
<keyword evidence="4 6" id="KW-1133">Transmembrane helix</keyword>
<dbReference type="RefSeq" id="WP_109873572.1">
    <property type="nucleotide sequence ID" value="NZ_QGNA01000008.1"/>
</dbReference>
<evidence type="ECO:0000256" key="3">
    <source>
        <dbReference type="ARBA" id="ARBA00022692"/>
    </source>
</evidence>
<comment type="subcellular location">
    <subcellularLocation>
        <location evidence="1">Cell membrane</location>
        <topology evidence="1">Multi-pass membrane protein</topology>
    </subcellularLocation>
</comment>
<feature type="domain" description="Type II secretion system protein GspF" evidence="7">
    <location>
        <begin position="146"/>
        <end position="268"/>
    </location>
</feature>
<proteinExistence type="predicted"/>
<evidence type="ECO:0000256" key="5">
    <source>
        <dbReference type="ARBA" id="ARBA00023136"/>
    </source>
</evidence>
<evidence type="ECO:0000256" key="1">
    <source>
        <dbReference type="ARBA" id="ARBA00004651"/>
    </source>
</evidence>
<dbReference type="PANTHER" id="PTHR35007:SF1">
    <property type="entry name" value="PILUS ASSEMBLY PROTEIN"/>
    <property type="match status" value="1"/>
</dbReference>
<dbReference type="InterPro" id="IPR042094">
    <property type="entry name" value="T2SS_GspF_sf"/>
</dbReference>
<gene>
    <name evidence="8" type="ORF">DFH01_26615</name>
</gene>
<keyword evidence="2" id="KW-1003">Cell membrane</keyword>
<dbReference type="Gene3D" id="1.20.81.30">
    <property type="entry name" value="Type II secretion system (T2SS), domain F"/>
    <property type="match status" value="1"/>
</dbReference>
<evidence type="ECO:0000259" key="7">
    <source>
        <dbReference type="Pfam" id="PF00482"/>
    </source>
</evidence>
<feature type="transmembrane region" description="Helical" evidence="6">
    <location>
        <begin position="85"/>
        <end position="105"/>
    </location>
</feature>
<evidence type="ECO:0000313" key="9">
    <source>
        <dbReference type="Proteomes" id="UP000245765"/>
    </source>
</evidence>
<evidence type="ECO:0000256" key="6">
    <source>
        <dbReference type="SAM" id="Phobius"/>
    </source>
</evidence>